<dbReference type="EMBL" id="WKED01000012">
    <property type="protein sequence ID" value="MCF5107159.1"/>
    <property type="molecule type" value="Genomic_DNA"/>
</dbReference>
<dbReference type="Proteomes" id="UP000814003">
    <property type="component" value="Unassembled WGS sequence"/>
</dbReference>
<keyword evidence="2" id="KW-1185">Reference proteome</keyword>
<evidence type="ECO:0000313" key="1">
    <source>
        <dbReference type="EMBL" id="MCF5107159.1"/>
    </source>
</evidence>
<organism evidence="1 2">
    <name type="scientific">Pseudomonas gessardii</name>
    <dbReference type="NCBI Taxonomy" id="78544"/>
    <lineage>
        <taxon>Bacteria</taxon>
        <taxon>Pseudomonadati</taxon>
        <taxon>Pseudomonadota</taxon>
        <taxon>Gammaproteobacteria</taxon>
        <taxon>Pseudomonadales</taxon>
        <taxon>Pseudomonadaceae</taxon>
        <taxon>Pseudomonas</taxon>
    </lineage>
</organism>
<protein>
    <submittedName>
        <fullName evidence="1">Uncharacterized protein</fullName>
    </submittedName>
</protein>
<reference evidence="1 2" key="1">
    <citation type="submission" date="2019-11" db="EMBL/GenBank/DDBJ databases">
        <title>Epiphytic Pseudomonas syringae from cherry orchards.</title>
        <authorList>
            <person name="Hulin M.T."/>
        </authorList>
    </citation>
    <scope>NUCLEOTIDE SEQUENCE [LARGE SCALE GENOMIC DNA]</scope>
    <source>
        <strain evidence="1 2">PA-6-5B</strain>
    </source>
</reference>
<gene>
    <name evidence="1" type="ORF">GIW56_09935</name>
</gene>
<evidence type="ECO:0000313" key="2">
    <source>
        <dbReference type="Proteomes" id="UP000814003"/>
    </source>
</evidence>
<sequence>MSHILIVRNARPHSVTESSVGQHPKPGWEFSHLAGRFLVEMIVGVLLEKCGWKGAQGRGFYIFHKLIDSC</sequence>
<proteinExistence type="predicted"/>
<accession>A0ABS9F441</accession>
<comment type="caution">
    <text evidence="1">The sequence shown here is derived from an EMBL/GenBank/DDBJ whole genome shotgun (WGS) entry which is preliminary data.</text>
</comment>
<name>A0ABS9F441_9PSED</name>